<feature type="domain" description="CKK" evidence="3">
    <location>
        <begin position="47"/>
        <end position="181"/>
    </location>
</feature>
<dbReference type="InterPro" id="IPR014797">
    <property type="entry name" value="CKK_CAMSAP"/>
</dbReference>
<dbReference type="InterPro" id="IPR038209">
    <property type="entry name" value="CKK_dom_sf"/>
</dbReference>
<dbReference type="Pfam" id="PF08683">
    <property type="entry name" value="CAMSAP_CKK"/>
    <property type="match status" value="1"/>
</dbReference>
<dbReference type="InterPro" id="IPR011033">
    <property type="entry name" value="PRC_barrel-like_sf"/>
</dbReference>
<keyword evidence="5" id="KW-1185">Reference proteome</keyword>
<reference evidence="4" key="1">
    <citation type="submission" date="2025-08" db="UniProtKB">
        <authorList>
            <consortium name="Ensembl"/>
        </authorList>
    </citation>
    <scope>IDENTIFICATION</scope>
</reference>
<protein>
    <recommendedName>
        <fullName evidence="3">CKK domain-containing protein</fullName>
    </recommendedName>
</protein>
<dbReference type="SMART" id="SM01051">
    <property type="entry name" value="CAMSAP_CKK"/>
    <property type="match status" value="1"/>
</dbReference>
<feature type="region of interest" description="Disordered" evidence="2">
    <location>
        <begin position="1"/>
        <end position="50"/>
    </location>
</feature>
<dbReference type="Gene3D" id="3.10.20.360">
    <property type="entry name" value="CKK domain"/>
    <property type="match status" value="1"/>
</dbReference>
<keyword evidence="1" id="KW-0493">Microtubule</keyword>
<name>A0A671RA25_9TELE</name>
<dbReference type="PROSITE" id="PS51508">
    <property type="entry name" value="CKK"/>
    <property type="match status" value="1"/>
</dbReference>
<accession>A0A671RA25</accession>
<dbReference type="PANTHER" id="PTHR21595">
    <property type="entry name" value="PATRONIN"/>
    <property type="match status" value="1"/>
</dbReference>
<evidence type="ECO:0000256" key="2">
    <source>
        <dbReference type="SAM" id="MobiDB-lite"/>
    </source>
</evidence>
<feature type="compositionally biased region" description="Polar residues" evidence="2">
    <location>
        <begin position="10"/>
        <end position="27"/>
    </location>
</feature>
<dbReference type="SUPFAM" id="SSF50346">
    <property type="entry name" value="PRC-barrel domain"/>
    <property type="match status" value="1"/>
</dbReference>
<dbReference type="GO" id="GO:0036449">
    <property type="term" value="C:microtubule minus-end"/>
    <property type="evidence" value="ECO:0007669"/>
    <property type="project" value="TreeGrafter"/>
</dbReference>
<dbReference type="GO" id="GO:0007026">
    <property type="term" value="P:negative regulation of microtubule depolymerization"/>
    <property type="evidence" value="ECO:0007669"/>
    <property type="project" value="TreeGrafter"/>
</dbReference>
<sequence>MLTGEKQNSRSESPSKVMSSGQLANQNGEKDWEHVSNASSPASPSEYTGPKLFKEPSLNKFIIHNALSHCCLAGKVNESQKNKIIDEVEKSSTSHFLILLRDSNCQFRAIYTRDGQSEELHRLCGVGPRAISSSDVEAIYKYSSDGKQFNTLPSRTLSMSVDAFTIPAHLWHTKKHGTPKKVATPK</sequence>
<dbReference type="PANTHER" id="PTHR21595:SF2">
    <property type="entry name" value="CALMODULIN-REGULATED SPECTRIN-ASSOCIATED PROTEIN 3"/>
    <property type="match status" value="1"/>
</dbReference>
<evidence type="ECO:0000313" key="5">
    <source>
        <dbReference type="Proteomes" id="UP000472260"/>
    </source>
</evidence>
<dbReference type="InterPro" id="IPR032940">
    <property type="entry name" value="CAMSAP"/>
</dbReference>
<dbReference type="Ensembl" id="ENSSANT00000085111.1">
    <property type="protein sequence ID" value="ENSSANP00000080080.1"/>
    <property type="gene ID" value="ENSSANG00000039812.1"/>
</dbReference>
<evidence type="ECO:0000256" key="1">
    <source>
        <dbReference type="PROSITE-ProRule" id="PRU00841"/>
    </source>
</evidence>
<comment type="domain">
    <text evidence="1">The CKK domain binds microtubules.</text>
</comment>
<dbReference type="AlphaFoldDB" id="A0A671RA25"/>
<dbReference type="Proteomes" id="UP000472260">
    <property type="component" value="Unassembled WGS sequence"/>
</dbReference>
<evidence type="ECO:0000313" key="4">
    <source>
        <dbReference type="Ensembl" id="ENSSANP00000080080.1"/>
    </source>
</evidence>
<dbReference type="GO" id="GO:0005516">
    <property type="term" value="F:calmodulin binding"/>
    <property type="evidence" value="ECO:0007669"/>
    <property type="project" value="InterPro"/>
</dbReference>
<organism evidence="4 5">
    <name type="scientific">Sinocyclocheilus anshuiensis</name>
    <dbReference type="NCBI Taxonomy" id="1608454"/>
    <lineage>
        <taxon>Eukaryota</taxon>
        <taxon>Metazoa</taxon>
        <taxon>Chordata</taxon>
        <taxon>Craniata</taxon>
        <taxon>Vertebrata</taxon>
        <taxon>Euteleostomi</taxon>
        <taxon>Actinopterygii</taxon>
        <taxon>Neopterygii</taxon>
        <taxon>Teleostei</taxon>
        <taxon>Ostariophysi</taxon>
        <taxon>Cypriniformes</taxon>
        <taxon>Cyprinidae</taxon>
        <taxon>Cyprininae</taxon>
        <taxon>Sinocyclocheilus</taxon>
    </lineage>
</organism>
<dbReference type="GO" id="GO:0031122">
    <property type="term" value="P:cytoplasmic microtubule organization"/>
    <property type="evidence" value="ECO:0007669"/>
    <property type="project" value="TreeGrafter"/>
</dbReference>
<comment type="similarity">
    <text evidence="1">Belongs to the CAMSAP1 family.</text>
</comment>
<reference evidence="4" key="2">
    <citation type="submission" date="2025-09" db="UniProtKB">
        <authorList>
            <consortium name="Ensembl"/>
        </authorList>
    </citation>
    <scope>IDENTIFICATION</scope>
</reference>
<feature type="compositionally biased region" description="Polar residues" evidence="2">
    <location>
        <begin position="36"/>
        <end position="46"/>
    </location>
</feature>
<evidence type="ECO:0000259" key="3">
    <source>
        <dbReference type="PROSITE" id="PS51508"/>
    </source>
</evidence>
<dbReference type="GO" id="GO:0051011">
    <property type="term" value="F:microtubule minus-end binding"/>
    <property type="evidence" value="ECO:0007669"/>
    <property type="project" value="TreeGrafter"/>
</dbReference>
<proteinExistence type="inferred from homology"/>